<dbReference type="Proteomes" id="UP000321736">
    <property type="component" value="Unassembled WGS sequence"/>
</dbReference>
<evidence type="ECO:0000313" key="2">
    <source>
        <dbReference type="Proteomes" id="UP000321736"/>
    </source>
</evidence>
<dbReference type="EMBL" id="BKAR01000003">
    <property type="protein sequence ID" value="GEP83728.1"/>
    <property type="molecule type" value="Genomic_DNA"/>
</dbReference>
<sequence length="80" mass="9437">MYLPSHPDKHRVKQSASKAFKQSIMNVHRAYQTFFKKPKGYPKFKKKSGIGSYYLIVTIHVKRHRITPSRQILSIQSNMF</sequence>
<keyword evidence="2" id="KW-1185">Reference proteome</keyword>
<reference evidence="1 2" key="1">
    <citation type="submission" date="2019-07" db="EMBL/GenBank/DDBJ databases">
        <title>Whole genome shotgun sequence of Staphylococcus piscifermentans NBRC 109625.</title>
        <authorList>
            <person name="Hosoyama A."/>
            <person name="Uohara A."/>
            <person name="Ohji S."/>
            <person name="Ichikawa N."/>
        </authorList>
    </citation>
    <scope>NUCLEOTIDE SEQUENCE [LARGE SCALE GENOMIC DNA]</scope>
    <source>
        <strain evidence="1 2">NBRC 109625</strain>
    </source>
</reference>
<name>A0A512QJV0_9STAP</name>
<evidence type="ECO:0000313" key="1">
    <source>
        <dbReference type="EMBL" id="GEP83728.1"/>
    </source>
</evidence>
<gene>
    <name evidence="1" type="ORF">SPI02_03130</name>
</gene>
<protein>
    <recommendedName>
        <fullName evidence="3">Transposase</fullName>
    </recommendedName>
</protein>
<accession>A0A512QJV0</accession>
<comment type="caution">
    <text evidence="1">The sequence shown here is derived from an EMBL/GenBank/DDBJ whole genome shotgun (WGS) entry which is preliminary data.</text>
</comment>
<dbReference type="AlphaFoldDB" id="A0A512QJV0"/>
<proteinExistence type="predicted"/>
<evidence type="ECO:0008006" key="3">
    <source>
        <dbReference type="Google" id="ProtNLM"/>
    </source>
</evidence>
<organism evidence="1 2">
    <name type="scientific">Staphylococcus piscifermentans</name>
    <dbReference type="NCBI Taxonomy" id="70258"/>
    <lineage>
        <taxon>Bacteria</taxon>
        <taxon>Bacillati</taxon>
        <taxon>Bacillota</taxon>
        <taxon>Bacilli</taxon>
        <taxon>Bacillales</taxon>
        <taxon>Staphylococcaceae</taxon>
        <taxon>Staphylococcus</taxon>
    </lineage>
</organism>